<keyword evidence="5" id="KW-1185">Reference proteome</keyword>
<sequence length="211" mass="22852">MAITSTSTATDDPFDTLLTLEDDFYTQGYNQGHADGLVAGRTEGRQLGLERGFQKFVEAGRLQGRAIVWANRLRAKEAKQTSTGSPALNSSDSTGVQEGGGEIAGRSGVLGQGRSERVEVEGERDRMELPPLPHNPRLEKHVTALYALAETESLSTENTDEAVNDFDDRLRRAQGRAKIIERMVGEGQRGDGDSETHNPGVSGRGREVAEV</sequence>
<feature type="compositionally biased region" description="Gly residues" evidence="2">
    <location>
        <begin position="97"/>
        <end position="111"/>
    </location>
</feature>
<feature type="region of interest" description="Disordered" evidence="2">
    <location>
        <begin position="78"/>
        <end position="136"/>
    </location>
</feature>
<evidence type="ECO:0000256" key="1">
    <source>
        <dbReference type="ARBA" id="ARBA00038090"/>
    </source>
</evidence>
<feature type="compositionally biased region" description="Basic and acidic residues" evidence="2">
    <location>
        <begin position="114"/>
        <end position="128"/>
    </location>
</feature>
<dbReference type="PANTHER" id="PTHR28532">
    <property type="entry name" value="GEO13458P1"/>
    <property type="match status" value="1"/>
</dbReference>
<proteinExistence type="inferred from homology"/>
<feature type="region of interest" description="Disordered" evidence="2">
    <location>
        <begin position="182"/>
        <end position="211"/>
    </location>
</feature>
<organism evidence="4 5">
    <name type="scientific">Madurella fahalii</name>
    <dbReference type="NCBI Taxonomy" id="1157608"/>
    <lineage>
        <taxon>Eukaryota</taxon>
        <taxon>Fungi</taxon>
        <taxon>Dikarya</taxon>
        <taxon>Ascomycota</taxon>
        <taxon>Pezizomycotina</taxon>
        <taxon>Sordariomycetes</taxon>
        <taxon>Sordariomycetidae</taxon>
        <taxon>Sordariales</taxon>
        <taxon>Sordariales incertae sedis</taxon>
        <taxon>Madurella</taxon>
    </lineage>
</organism>
<gene>
    <name evidence="4" type="ORF">MFIFM68171_05381</name>
</gene>
<comment type="similarity">
    <text evidence="1">Belongs to the LTO1 family.</text>
</comment>
<reference evidence="4 5" key="1">
    <citation type="submission" date="2024-09" db="EMBL/GenBank/DDBJ databases">
        <title>Itraconazole resistance in Madurella fahalii resulting from another homologue of gene encoding cytochrome P450 14-alpha sterol demethylase (CYP51).</title>
        <authorList>
            <person name="Yoshioka I."/>
            <person name="Fahal A.H."/>
            <person name="Kaneko S."/>
            <person name="Yaguchi T."/>
        </authorList>
    </citation>
    <scope>NUCLEOTIDE SEQUENCE [LARGE SCALE GENOMIC DNA]</scope>
    <source>
        <strain evidence="4 5">IFM 68171</strain>
    </source>
</reference>
<evidence type="ECO:0000259" key="3">
    <source>
        <dbReference type="Pfam" id="PF09811"/>
    </source>
</evidence>
<name>A0ABQ0GBQ2_9PEZI</name>
<feature type="domain" description="Essential protein Yae1 N-terminal" evidence="3">
    <location>
        <begin position="28"/>
        <end position="66"/>
    </location>
</feature>
<evidence type="ECO:0000313" key="4">
    <source>
        <dbReference type="EMBL" id="GAB1315171.1"/>
    </source>
</evidence>
<dbReference type="Pfam" id="PF09811">
    <property type="entry name" value="Yae1_N"/>
    <property type="match status" value="1"/>
</dbReference>
<accession>A0ABQ0GBQ2</accession>
<dbReference type="InterPro" id="IPR019191">
    <property type="entry name" value="Essential_protein_Yae1_N"/>
</dbReference>
<dbReference type="RefSeq" id="XP_070916902.1">
    <property type="nucleotide sequence ID" value="XM_071060801.1"/>
</dbReference>
<feature type="compositionally biased region" description="Basic and acidic residues" evidence="2">
    <location>
        <begin position="182"/>
        <end position="196"/>
    </location>
</feature>
<comment type="caution">
    <text evidence="4">The sequence shown here is derived from an EMBL/GenBank/DDBJ whole genome shotgun (WGS) entry which is preliminary data.</text>
</comment>
<dbReference type="PANTHER" id="PTHR28532:SF1">
    <property type="entry name" value="ORAL CANCER OVEREXPRESSED 1"/>
    <property type="match status" value="1"/>
</dbReference>
<evidence type="ECO:0000313" key="5">
    <source>
        <dbReference type="Proteomes" id="UP001628179"/>
    </source>
</evidence>
<dbReference type="InterPro" id="IPR052436">
    <property type="entry name" value="LTO1_adapter"/>
</dbReference>
<dbReference type="GeneID" id="98176124"/>
<protein>
    <recommendedName>
        <fullName evidence="3">Essential protein Yae1 N-terminal domain-containing protein</fullName>
    </recommendedName>
</protein>
<feature type="compositionally biased region" description="Polar residues" evidence="2">
    <location>
        <begin position="80"/>
        <end position="96"/>
    </location>
</feature>
<dbReference type="Proteomes" id="UP001628179">
    <property type="component" value="Unassembled WGS sequence"/>
</dbReference>
<dbReference type="EMBL" id="BAAFSV010000002">
    <property type="protein sequence ID" value="GAB1315171.1"/>
    <property type="molecule type" value="Genomic_DNA"/>
</dbReference>
<evidence type="ECO:0000256" key="2">
    <source>
        <dbReference type="SAM" id="MobiDB-lite"/>
    </source>
</evidence>